<dbReference type="InterPro" id="IPR011333">
    <property type="entry name" value="SKP1/BTB/POZ_sf"/>
</dbReference>
<accession>A0A369K0N3</accession>
<organism evidence="2 3">
    <name type="scientific">Hypsizygus marmoreus</name>
    <name type="common">White beech mushroom</name>
    <name type="synonym">Agaricus marmoreus</name>
    <dbReference type="NCBI Taxonomy" id="39966"/>
    <lineage>
        <taxon>Eukaryota</taxon>
        <taxon>Fungi</taxon>
        <taxon>Dikarya</taxon>
        <taxon>Basidiomycota</taxon>
        <taxon>Agaricomycotina</taxon>
        <taxon>Agaricomycetes</taxon>
        <taxon>Agaricomycetidae</taxon>
        <taxon>Agaricales</taxon>
        <taxon>Tricholomatineae</taxon>
        <taxon>Lyophyllaceae</taxon>
        <taxon>Hypsizygus</taxon>
    </lineage>
</organism>
<proteinExistence type="predicted"/>
<feature type="region of interest" description="Disordered" evidence="1">
    <location>
        <begin position="1"/>
        <end position="20"/>
    </location>
</feature>
<dbReference type="SUPFAM" id="SSF54695">
    <property type="entry name" value="POZ domain"/>
    <property type="match status" value="1"/>
</dbReference>
<evidence type="ECO:0000313" key="2">
    <source>
        <dbReference type="EMBL" id="RDB27152.1"/>
    </source>
</evidence>
<evidence type="ECO:0008006" key="4">
    <source>
        <dbReference type="Google" id="ProtNLM"/>
    </source>
</evidence>
<sequence length="227" mass="25882">MSTRNPTGPPALNNPRVSERFSDTDADITIQASDGTLFRVHTMNLRATTEGLSPPPCATLDQVVQLTEDSATLDLLFQFMYPSRHPDLEDVHFNLLEHVAEAAEKYQVYPAMNMCKVRMKNQLSQYPDAVMLYAMRHGYPEIMDKAAPRVIAQTLYKTVAKMPPRYIVPWHHIKTYETPIEFRDQRFHDGTSAAPPIRPNIEWRILGSQHEWTTVQDMRPTGGAESD</sequence>
<evidence type="ECO:0000256" key="1">
    <source>
        <dbReference type="SAM" id="MobiDB-lite"/>
    </source>
</evidence>
<gene>
    <name evidence="2" type="ORF">Hypma_004612</name>
</gene>
<reference evidence="2" key="1">
    <citation type="submission" date="2018-04" db="EMBL/GenBank/DDBJ databases">
        <title>Whole genome sequencing of Hypsizygus marmoreus.</title>
        <authorList>
            <person name="Choi I.-G."/>
            <person name="Min B."/>
            <person name="Kim J.-G."/>
            <person name="Kim S."/>
            <person name="Oh Y.-L."/>
            <person name="Kong W.-S."/>
            <person name="Park H."/>
            <person name="Jeong J."/>
            <person name="Song E.-S."/>
        </authorList>
    </citation>
    <scope>NUCLEOTIDE SEQUENCE [LARGE SCALE GENOMIC DNA]</scope>
    <source>
        <strain evidence="2">51987-8</strain>
    </source>
</reference>
<evidence type="ECO:0000313" key="3">
    <source>
        <dbReference type="Proteomes" id="UP000076154"/>
    </source>
</evidence>
<name>A0A369K0N3_HYPMA</name>
<dbReference type="AlphaFoldDB" id="A0A369K0N3"/>
<dbReference type="Proteomes" id="UP000076154">
    <property type="component" value="Unassembled WGS sequence"/>
</dbReference>
<dbReference type="InParanoid" id="A0A369K0N3"/>
<dbReference type="OrthoDB" id="3184970at2759"/>
<comment type="caution">
    <text evidence="2">The sequence shown here is derived from an EMBL/GenBank/DDBJ whole genome shotgun (WGS) entry which is preliminary data.</text>
</comment>
<dbReference type="Gene3D" id="3.30.710.10">
    <property type="entry name" value="Potassium Channel Kv1.1, Chain A"/>
    <property type="match status" value="1"/>
</dbReference>
<dbReference type="EMBL" id="LUEZ02000018">
    <property type="protein sequence ID" value="RDB27152.1"/>
    <property type="molecule type" value="Genomic_DNA"/>
</dbReference>
<keyword evidence="3" id="KW-1185">Reference proteome</keyword>
<protein>
    <recommendedName>
        <fullName evidence="4">BTB domain-containing protein</fullName>
    </recommendedName>
</protein>